<dbReference type="InterPro" id="IPR042099">
    <property type="entry name" value="ANL_N_sf"/>
</dbReference>
<evidence type="ECO:0000313" key="6">
    <source>
        <dbReference type="EMBL" id="KAK8053214.1"/>
    </source>
</evidence>
<reference evidence="6 7" key="1">
    <citation type="submission" date="2023-01" db="EMBL/GenBank/DDBJ databases">
        <title>Analysis of 21 Apiospora genomes using comparative genomics revels a genus with tremendous synthesis potential of carbohydrate active enzymes and secondary metabolites.</title>
        <authorList>
            <person name="Sorensen T."/>
        </authorList>
    </citation>
    <scope>NUCLEOTIDE SEQUENCE [LARGE SCALE GENOMIC DNA]</scope>
    <source>
        <strain evidence="6 7">CBS 83171</strain>
    </source>
</reference>
<dbReference type="PROSITE" id="PS50075">
    <property type="entry name" value="CARRIER"/>
    <property type="match status" value="2"/>
</dbReference>
<dbReference type="PROSITE" id="PS00012">
    <property type="entry name" value="PHOSPHOPANTETHEINE"/>
    <property type="match status" value="1"/>
</dbReference>
<dbReference type="InterPro" id="IPR000873">
    <property type="entry name" value="AMP-dep_synth/lig_dom"/>
</dbReference>
<dbReference type="InterPro" id="IPR023213">
    <property type="entry name" value="CAT-like_dom_sf"/>
</dbReference>
<dbReference type="InterPro" id="IPR006162">
    <property type="entry name" value="Ppantetheine_attach_site"/>
</dbReference>
<dbReference type="InterPro" id="IPR045851">
    <property type="entry name" value="AMP-bd_C_sf"/>
</dbReference>
<dbReference type="Pfam" id="PF00668">
    <property type="entry name" value="Condensation"/>
    <property type="match status" value="2"/>
</dbReference>
<dbReference type="PANTHER" id="PTHR45527">
    <property type="entry name" value="NONRIBOSOMAL PEPTIDE SYNTHETASE"/>
    <property type="match status" value="1"/>
</dbReference>
<keyword evidence="1" id="KW-0596">Phosphopantetheine</keyword>
<dbReference type="SUPFAM" id="SSF52777">
    <property type="entry name" value="CoA-dependent acyltransferases"/>
    <property type="match status" value="4"/>
</dbReference>
<dbReference type="Gene3D" id="3.30.300.30">
    <property type="match status" value="1"/>
</dbReference>
<dbReference type="CDD" id="cd19545">
    <property type="entry name" value="FUM14_C_NRPS-like"/>
    <property type="match status" value="2"/>
</dbReference>
<keyword evidence="7" id="KW-1185">Reference proteome</keyword>
<proteinExistence type="inferred from homology"/>
<feature type="domain" description="Carrier" evidence="5">
    <location>
        <begin position="768"/>
        <end position="841"/>
    </location>
</feature>
<evidence type="ECO:0000313" key="7">
    <source>
        <dbReference type="Proteomes" id="UP001446871"/>
    </source>
</evidence>
<gene>
    <name evidence="6" type="ORF">PG996_012515</name>
</gene>
<dbReference type="Gene3D" id="1.10.1200.10">
    <property type="entry name" value="ACP-like"/>
    <property type="match status" value="2"/>
</dbReference>
<evidence type="ECO:0000256" key="3">
    <source>
        <dbReference type="ARBA" id="ARBA00022598"/>
    </source>
</evidence>
<dbReference type="PROSITE" id="PS00455">
    <property type="entry name" value="AMP_BINDING"/>
    <property type="match status" value="1"/>
</dbReference>
<dbReference type="Gene3D" id="3.30.559.10">
    <property type="entry name" value="Chloramphenicol acetyltransferase-like domain"/>
    <property type="match status" value="2"/>
</dbReference>
<comment type="caution">
    <text evidence="6">The sequence shown here is derived from an EMBL/GenBank/DDBJ whole genome shotgun (WGS) entry which is preliminary data.</text>
</comment>
<dbReference type="Pfam" id="PF00501">
    <property type="entry name" value="AMP-binding"/>
    <property type="match status" value="1"/>
</dbReference>
<dbReference type="InterPro" id="IPR001242">
    <property type="entry name" value="Condensation_dom"/>
</dbReference>
<organism evidence="6 7">
    <name type="scientific">Apiospora saccharicola</name>
    <dbReference type="NCBI Taxonomy" id="335842"/>
    <lineage>
        <taxon>Eukaryota</taxon>
        <taxon>Fungi</taxon>
        <taxon>Dikarya</taxon>
        <taxon>Ascomycota</taxon>
        <taxon>Pezizomycotina</taxon>
        <taxon>Sordariomycetes</taxon>
        <taxon>Xylariomycetidae</taxon>
        <taxon>Amphisphaeriales</taxon>
        <taxon>Apiosporaceae</taxon>
        <taxon>Apiospora</taxon>
    </lineage>
</organism>
<sequence>MTYATIAPISRGGGGDDDSQAQVSKFIEALKLSFSIAIHHFFDADEYVVFRDDIDLGGTTNQNRDARAKKGREMGKRVAYDPHMYQNVSCSEALDRSFSSSSGDVGPLTSHANGEKGETLHSTPYLMVLNCGSPAPTNDEAQYDDIDYGLLVYVQCTQNAHKASLRYNESTHSDFQMSGFARTLEKLVSTIFEMPSIPVSSLEFAGEEDCQMIGAWNREPTVAERACLHHLVERTVRVRPDDPAIASWDGNLSYRELDSLSSKLASHISTRYDVGPGKRVPLCFEKSLYMVIAMLGVLKAGGAYCCLDPAHPRARHEYIIKSVDASLIIASPHQAPLFQGTTAVLTLDAHAMDALTPAAAGVASFSSISVAPDDTCMIAFTSGSTGVPKGIVHTHSTVTTGLVESAPRQCLDQPGTRVFQWAAYTFDVSLSEIWCPLLHGGVMCIPSEDERLNDVEGAMNRMRCEWAFFTPTFSRFFRRYDVPSLKVLAMGGEAVMEDDINVWVGRVERVLQVYGPAECVTWFIKEYTEPTYTTISFGKPANVHGWIVDPDNAERLMPVGAVGELLIEGPAVLVEYLNDAVKNEASFVQQPLRWRRELGAPCTDRIYKSGDLVRYLPHGEMAYVGRKDAMVKLRGQRIDLGEIESVLRVTLGDTADVAVDVVVPSGKNRDQALVAFIKLRDEAAAAQGTLAQEVPSLQAQLRKNLPEFMVPRIFYPMDEFPYNASRKLDRKALREFGSSLTIEALMQPNAAAATENTNGTVHRSKILSSPEQCFQMLWANLLHVEPSEVKLDDNFFALGGSSLSAIRLVAAARDAGYSITYTSIFKKLTLREVARDAVPEVGRRSSEVIAPFALVPEDRRSAVLEEARTQCAVAEAQIADAFPITPQQEGLWALSLASDGHGGSYIAHFTIRLREATEVERFCLAWEKVANNVGFMRSRFVQSNDGAYQVLLKSATPWKEGVSVQSFVELELNEPVDFGKPVTSYGLVRDEPSPKRVLGFSNTIIVWQSHHGLYDGHSIVLFLNAVAQVYRGETFGPEIPFTRFIQHLQAMDEVACRTFWKLQYEGPRAVTNFPKIPYPTYRPRPSGLYRRSIVFRQPSHSRITKANVLRAALALTIAQVTGASNVNFLETLDGRSVAVPGVESIIGPTFNTVPRSTAVDVDLTVEQFLLRMQDTSTEMMPYALYGLQNIRTLSPQCASACEFQSLLVIEPTYVREYADVFEFDETGGGIHRFTSDCILWKCDMHDAGVELAASFDKHVIGARELRWVVNLFEENIYFLCSDDQSMPLSANPVVPIASHALAAGAAGNGTVPPPTATIEAKPTLLNGVSGQVSQLLKTAWISILGVEEEEFSSADDFFLKGGNSIRAMEFVAAARALGVSITVAKVFQNSSFHALVQVAALQNIEIEDECLPFSLLGPQYNKDELIRLAVTQCDISPSEIEDILPATPLQAEFMESSVRKMGAWMAQTQYAFPNDVSAETIKAIWAKVHEHYRTLRTRLVQSSLGVYQVVTRSPPRWLDFGDSSAFMKADRAMTMKYGDALTRYAIGPAEPSGGGRRMIFTMHHSIYDGFTLDKLLHALGQAMDGRQLLPAPTNTAFMRHIASIDEGAAKSFWQRYLSGYPGKDAFSPRTDAPPRVPQADRALKIGIKLPTRREWPSVTMPTIILGAWGLVVDHYSGTTEDIAFGTRVSGRSAPVQSIMDTLEPTIAHIPVRVQMPRDQSVEKFLHQLQLEQSDVMAYEQTGLAKIAAYDEHCRAACSFQNMLVIQRPNAEVIDELGQRFGVYEQLSDYKYFNDWTLLIDVFPSLAGDAAQLVFCYDSAILSDGRIREMAQRLERAIARLASSEGGIAGTVGAIRSDIDL</sequence>
<keyword evidence="3" id="KW-0436">Ligase</keyword>
<dbReference type="SUPFAM" id="SSF56801">
    <property type="entry name" value="Acetyl-CoA synthetase-like"/>
    <property type="match status" value="1"/>
</dbReference>
<dbReference type="InterPro" id="IPR010071">
    <property type="entry name" value="AA_adenyl_dom"/>
</dbReference>
<evidence type="ECO:0000259" key="5">
    <source>
        <dbReference type="PROSITE" id="PS50075"/>
    </source>
</evidence>
<dbReference type="EMBL" id="JAQQWM010000008">
    <property type="protein sequence ID" value="KAK8053214.1"/>
    <property type="molecule type" value="Genomic_DNA"/>
</dbReference>
<name>A0ABR1U2T9_9PEZI</name>
<accession>A0ABR1U2T9</accession>
<dbReference type="Gene3D" id="3.30.559.30">
    <property type="entry name" value="Nonribosomal peptide synthetase, condensation domain"/>
    <property type="match status" value="2"/>
</dbReference>
<dbReference type="Proteomes" id="UP001446871">
    <property type="component" value="Unassembled WGS sequence"/>
</dbReference>
<dbReference type="InterPro" id="IPR036736">
    <property type="entry name" value="ACP-like_sf"/>
</dbReference>
<keyword evidence="2" id="KW-0597">Phosphoprotein</keyword>
<comment type="similarity">
    <text evidence="4">Belongs to the NRP synthetase family.</text>
</comment>
<dbReference type="SUPFAM" id="SSF47336">
    <property type="entry name" value="ACP-like"/>
    <property type="match status" value="2"/>
</dbReference>
<dbReference type="InterPro" id="IPR020845">
    <property type="entry name" value="AMP-binding_CS"/>
</dbReference>
<evidence type="ECO:0000256" key="1">
    <source>
        <dbReference type="ARBA" id="ARBA00022450"/>
    </source>
</evidence>
<dbReference type="InterPro" id="IPR009081">
    <property type="entry name" value="PP-bd_ACP"/>
</dbReference>
<dbReference type="PANTHER" id="PTHR45527:SF3">
    <property type="entry name" value="SIDEROPHORE SYNTHETASE (EUROFUNG)"/>
    <property type="match status" value="1"/>
</dbReference>
<protein>
    <submittedName>
        <fullName evidence="6">Peptide synthetase</fullName>
    </submittedName>
</protein>
<dbReference type="Gene3D" id="3.40.50.12780">
    <property type="entry name" value="N-terminal domain of ligase-like"/>
    <property type="match status" value="1"/>
</dbReference>
<evidence type="ECO:0000256" key="2">
    <source>
        <dbReference type="ARBA" id="ARBA00022553"/>
    </source>
</evidence>
<dbReference type="CDD" id="cd05918">
    <property type="entry name" value="A_NRPS_SidN3_like"/>
    <property type="match status" value="1"/>
</dbReference>
<dbReference type="NCBIfam" id="TIGR01733">
    <property type="entry name" value="AA-adenyl-dom"/>
    <property type="match status" value="1"/>
</dbReference>
<evidence type="ECO:0000256" key="4">
    <source>
        <dbReference type="ARBA" id="ARBA00029454"/>
    </source>
</evidence>
<dbReference type="Pfam" id="PF00550">
    <property type="entry name" value="PP-binding"/>
    <property type="match status" value="2"/>
</dbReference>
<feature type="domain" description="Carrier" evidence="5">
    <location>
        <begin position="1330"/>
        <end position="1403"/>
    </location>
</feature>